<dbReference type="InterPro" id="IPR032675">
    <property type="entry name" value="LRR_dom_sf"/>
</dbReference>
<keyword evidence="26" id="KW-1185">Reference proteome</keyword>
<gene>
    <name evidence="25" type="primary">CCR4</name>
    <name evidence="25" type="ORF">MYAM1_001566</name>
</gene>
<evidence type="ECO:0000313" key="25">
    <source>
        <dbReference type="EMBL" id="WFC98833.1"/>
    </source>
</evidence>
<comment type="catalytic activity">
    <reaction evidence="1">
        <text>Exonucleolytic cleavage of poly(A) to 5'-AMP.</text>
        <dbReference type="EC" id="3.1.13.4"/>
    </reaction>
</comment>
<keyword evidence="12 25" id="KW-0378">Hydrolase</keyword>
<dbReference type="SUPFAM" id="SSF52058">
    <property type="entry name" value="L domain-like"/>
    <property type="match status" value="1"/>
</dbReference>
<accession>A0AAJ6CHJ8</accession>
<evidence type="ECO:0000256" key="4">
    <source>
        <dbReference type="ARBA" id="ARBA00004496"/>
    </source>
</evidence>
<protein>
    <recommendedName>
        <fullName evidence="19">CCR4-Not complex 3'-5'-exoribonuclease subunit Ccr4</fullName>
        <ecNumber evidence="6">3.1.13.4</ecNumber>
    </recommendedName>
    <alternativeName>
        <fullName evidence="20">Carbon catabolite repressor protein 4</fullName>
    </alternativeName>
    <alternativeName>
        <fullName evidence="21">Cytoplasmic deadenylase</fullName>
    </alternativeName>
    <alternativeName>
        <fullName evidence="22">Glucose-repressible alcohol dehydrogenase transcriptional effector</fullName>
    </alternativeName>
</protein>
<dbReference type="Gene3D" id="3.60.10.10">
    <property type="entry name" value="Endonuclease/exonuclease/phosphatase"/>
    <property type="match status" value="1"/>
</dbReference>
<evidence type="ECO:0000256" key="21">
    <source>
        <dbReference type="ARBA" id="ARBA00031469"/>
    </source>
</evidence>
<evidence type="ECO:0000256" key="22">
    <source>
        <dbReference type="ARBA" id="ARBA00033317"/>
    </source>
</evidence>
<keyword evidence="14" id="KW-0460">Magnesium</keyword>
<evidence type="ECO:0000259" key="24">
    <source>
        <dbReference type="Pfam" id="PF03372"/>
    </source>
</evidence>
<keyword evidence="13" id="KW-0269">Exonuclease</keyword>
<evidence type="ECO:0000256" key="17">
    <source>
        <dbReference type="ARBA" id="ARBA00023163"/>
    </source>
</evidence>
<dbReference type="GO" id="GO:0005737">
    <property type="term" value="C:cytoplasm"/>
    <property type="evidence" value="ECO:0007669"/>
    <property type="project" value="UniProtKB-SubCell"/>
</dbReference>
<evidence type="ECO:0000256" key="18">
    <source>
        <dbReference type="ARBA" id="ARBA00023242"/>
    </source>
</evidence>
<keyword evidence="10" id="KW-0479">Metal-binding</keyword>
<dbReference type="AlphaFoldDB" id="A0AAJ6CHJ8"/>
<feature type="region of interest" description="Disordered" evidence="23">
    <location>
        <begin position="248"/>
        <end position="294"/>
    </location>
</feature>
<evidence type="ECO:0000256" key="13">
    <source>
        <dbReference type="ARBA" id="ARBA00022839"/>
    </source>
</evidence>
<dbReference type="Gene3D" id="3.80.10.10">
    <property type="entry name" value="Ribonuclease Inhibitor"/>
    <property type="match status" value="1"/>
</dbReference>
<dbReference type="FunFam" id="3.60.10.10:FF:000037">
    <property type="entry name" value="Glucose-repressible alcohol dehydrogenase transcriptional effector"/>
    <property type="match status" value="1"/>
</dbReference>
<evidence type="ECO:0000256" key="14">
    <source>
        <dbReference type="ARBA" id="ARBA00022842"/>
    </source>
</evidence>
<evidence type="ECO:0000256" key="9">
    <source>
        <dbReference type="ARBA" id="ARBA00022722"/>
    </source>
</evidence>
<dbReference type="Pfam" id="PF03372">
    <property type="entry name" value="Exo_endo_phos"/>
    <property type="match status" value="1"/>
</dbReference>
<keyword evidence="16" id="KW-0805">Transcription regulation</keyword>
<evidence type="ECO:0000256" key="16">
    <source>
        <dbReference type="ARBA" id="ARBA00023015"/>
    </source>
</evidence>
<dbReference type="PANTHER" id="PTHR12121">
    <property type="entry name" value="CARBON CATABOLITE REPRESSOR PROTEIN 4"/>
    <property type="match status" value="1"/>
</dbReference>
<evidence type="ECO:0000256" key="8">
    <source>
        <dbReference type="ARBA" id="ARBA00022614"/>
    </source>
</evidence>
<feature type="compositionally biased region" description="Polar residues" evidence="23">
    <location>
        <begin position="248"/>
        <end position="264"/>
    </location>
</feature>
<feature type="compositionally biased region" description="Polar residues" evidence="23">
    <location>
        <begin position="151"/>
        <end position="167"/>
    </location>
</feature>
<comment type="similarity">
    <text evidence="5">Belongs to the CCR4/nocturin family.</text>
</comment>
<dbReference type="EC" id="3.1.13.4" evidence="6"/>
<evidence type="ECO:0000256" key="7">
    <source>
        <dbReference type="ARBA" id="ARBA00022490"/>
    </source>
</evidence>
<evidence type="ECO:0000256" key="6">
    <source>
        <dbReference type="ARBA" id="ARBA00012161"/>
    </source>
</evidence>
<feature type="region of interest" description="Disordered" evidence="23">
    <location>
        <begin position="151"/>
        <end position="187"/>
    </location>
</feature>
<keyword evidence="8" id="KW-0433">Leucine-rich repeat</keyword>
<dbReference type="SUPFAM" id="SSF56219">
    <property type="entry name" value="DNase I-like"/>
    <property type="match status" value="1"/>
</dbReference>
<evidence type="ECO:0000256" key="10">
    <source>
        <dbReference type="ARBA" id="ARBA00022723"/>
    </source>
</evidence>
<keyword evidence="18" id="KW-0539">Nucleus</keyword>
<evidence type="ECO:0000256" key="1">
    <source>
        <dbReference type="ARBA" id="ARBA00001663"/>
    </source>
</evidence>
<dbReference type="Proteomes" id="UP001219567">
    <property type="component" value="Chromosome 2"/>
</dbReference>
<keyword evidence="11" id="KW-0677">Repeat</keyword>
<proteinExistence type="inferred from homology"/>
<comment type="cofactor">
    <cofactor evidence="2">
        <name>Mg(2+)</name>
        <dbReference type="ChEBI" id="CHEBI:18420"/>
    </cofactor>
</comment>
<feature type="domain" description="Endonuclease/exonuclease/phosphatase" evidence="24">
    <location>
        <begin position="452"/>
        <end position="775"/>
    </location>
</feature>
<evidence type="ECO:0000256" key="2">
    <source>
        <dbReference type="ARBA" id="ARBA00001946"/>
    </source>
</evidence>
<dbReference type="CDD" id="cd09097">
    <property type="entry name" value="Deadenylase_CCR4"/>
    <property type="match status" value="1"/>
</dbReference>
<evidence type="ECO:0000313" key="26">
    <source>
        <dbReference type="Proteomes" id="UP001219567"/>
    </source>
</evidence>
<name>A0AAJ6CHJ8_9BASI</name>
<keyword evidence="9" id="KW-0540">Nuclease</keyword>
<keyword evidence="15" id="KW-0694">RNA-binding</keyword>
<dbReference type="GO" id="GO:0003723">
    <property type="term" value="F:RNA binding"/>
    <property type="evidence" value="ECO:0007669"/>
    <property type="project" value="UniProtKB-KW"/>
</dbReference>
<dbReference type="InterPro" id="IPR005135">
    <property type="entry name" value="Endo/exonuclease/phosphatase"/>
</dbReference>
<sequence>MYSPSPTPVVASNAYMYLNHQQQQQQLASNPYATRPQAHHVNGMTASPSVDDPTMINASVNGTPNAVQNNVANAPMGNVPPTAFAYNQLPQYGTPNRHDNPNSNWIGRYPSRPNPMNPLASNPPLISSVPPAMGHVMNNSLTGSPAYGTTTGLTSSPHTGSMMSTRVSPVPPTTLQSNSLSTSSVNGASSSEWQHQIYCAEISRQSYSPHHHARAAALAARSSIHANQDPKRAIQLPASAAANGLSFPLSNDLNRNSTAENQLGSIPASPAKPPGLRTPSSSSKDSKENDKQSWTTIDMGGLSLKNIGPEVFRYTFLTSLFINHNQLTTLPQCIVQLRNLSILDASANKLVMIPAELGLLSELRAVFLFDNCLTVLPPELGSLYQLELLGLEGNPLQEDLMGLIQRDGTQALIAFLRDSCPVSVPPPEREWIAIDAKVAPEKEDSNNTFLVLSYNVLCEKYATPQMYGYTPRWALMWDYRKEFILQEITSYGADICCLQEVELGQYEDFFEPKMQQSDYQGLFWPKSRARTMRDDERKHVDGCATFFNSRVYRLVDKQLIEFNQIALQRPDFKKTEDIFNRVMTKDNVAAIAMLEHRVTGAKLLVANAHMHWDPEFRDVKLVQSAMLMEQLEILGDRFAKLAPQTSLDSNAKPPSYRNGKQIPMVICGDFNSTPDSGVYEFLSQGSAMPTHHDFMDYKYGTYTSEGLRHGYQLRSAYNSIGELPTTNWTPGFRGAIDYIWYSSNTLANSGLLGEVDPGYLSRVVGFPNAHFPSDHICILAEFKIKPPESES</sequence>
<evidence type="ECO:0000256" key="5">
    <source>
        <dbReference type="ARBA" id="ARBA00010774"/>
    </source>
</evidence>
<dbReference type="GO" id="GO:0004535">
    <property type="term" value="F:poly(A)-specific ribonuclease activity"/>
    <property type="evidence" value="ECO:0007669"/>
    <property type="project" value="UniProtKB-EC"/>
</dbReference>
<keyword evidence="17" id="KW-0804">Transcription</keyword>
<dbReference type="EMBL" id="CP119944">
    <property type="protein sequence ID" value="WFC98833.1"/>
    <property type="molecule type" value="Genomic_DNA"/>
</dbReference>
<evidence type="ECO:0000256" key="11">
    <source>
        <dbReference type="ARBA" id="ARBA00022737"/>
    </source>
</evidence>
<dbReference type="GO" id="GO:0005634">
    <property type="term" value="C:nucleus"/>
    <property type="evidence" value="ECO:0007669"/>
    <property type="project" value="UniProtKB-SubCell"/>
</dbReference>
<dbReference type="GO" id="GO:0046872">
    <property type="term" value="F:metal ion binding"/>
    <property type="evidence" value="ECO:0007669"/>
    <property type="project" value="UniProtKB-KW"/>
</dbReference>
<evidence type="ECO:0000256" key="20">
    <source>
        <dbReference type="ARBA" id="ARBA00030493"/>
    </source>
</evidence>
<reference evidence="25 26" key="1">
    <citation type="submission" date="2023-03" db="EMBL/GenBank/DDBJ databases">
        <title>Mating type loci evolution in Malassezia.</title>
        <authorList>
            <person name="Coelho M.A."/>
        </authorList>
    </citation>
    <scope>NUCLEOTIDE SEQUENCE [LARGE SCALE GENOMIC DNA]</scope>
    <source>
        <strain evidence="25 26">CBS 9725</strain>
    </source>
</reference>
<evidence type="ECO:0000256" key="15">
    <source>
        <dbReference type="ARBA" id="ARBA00022884"/>
    </source>
</evidence>
<evidence type="ECO:0000256" key="3">
    <source>
        <dbReference type="ARBA" id="ARBA00004123"/>
    </source>
</evidence>
<dbReference type="InterPro" id="IPR050410">
    <property type="entry name" value="CCR4/nocturin_mRNA_transcr"/>
</dbReference>
<evidence type="ECO:0000256" key="12">
    <source>
        <dbReference type="ARBA" id="ARBA00022801"/>
    </source>
</evidence>
<evidence type="ECO:0000256" key="19">
    <source>
        <dbReference type="ARBA" id="ARBA00023475"/>
    </source>
</evidence>
<dbReference type="InterPro" id="IPR036691">
    <property type="entry name" value="Endo/exonu/phosph_ase_sf"/>
</dbReference>
<comment type="subcellular location">
    <subcellularLocation>
        <location evidence="4">Cytoplasm</location>
    </subcellularLocation>
    <subcellularLocation>
        <location evidence="3">Nucleus</location>
    </subcellularLocation>
</comment>
<dbReference type="PANTHER" id="PTHR12121:SF100">
    <property type="entry name" value="POLY(A)-SPECIFIC RIBONUCLEASE"/>
    <property type="match status" value="1"/>
</dbReference>
<organism evidence="25 26">
    <name type="scientific">Malassezia yamatoensis</name>
    <dbReference type="NCBI Taxonomy" id="253288"/>
    <lineage>
        <taxon>Eukaryota</taxon>
        <taxon>Fungi</taxon>
        <taxon>Dikarya</taxon>
        <taxon>Basidiomycota</taxon>
        <taxon>Ustilaginomycotina</taxon>
        <taxon>Malasseziomycetes</taxon>
        <taxon>Malasseziales</taxon>
        <taxon>Malasseziaceae</taxon>
        <taxon>Malassezia</taxon>
    </lineage>
</organism>
<keyword evidence="7" id="KW-0963">Cytoplasm</keyword>
<evidence type="ECO:0000256" key="23">
    <source>
        <dbReference type="SAM" id="MobiDB-lite"/>
    </source>
</evidence>
<feature type="compositionally biased region" description="Low complexity" evidence="23">
    <location>
        <begin position="177"/>
        <end position="187"/>
    </location>
</feature>